<gene>
    <name evidence="1" type="ORF">HCDG_09250</name>
</gene>
<dbReference type="HOGENOM" id="CLU_1626555_0_0_1"/>
<name>C6HSR9_AJECH</name>
<proteinExistence type="predicted"/>
<evidence type="ECO:0000313" key="2">
    <source>
        <dbReference type="Proteomes" id="UP000002624"/>
    </source>
</evidence>
<dbReference type="VEuPathDB" id="FungiDB:HCDG_09250"/>
<evidence type="ECO:0000313" key="1">
    <source>
        <dbReference type="EMBL" id="EER36594.1"/>
    </source>
</evidence>
<organism evidence="1 2">
    <name type="scientific">Ajellomyces capsulatus (strain H143)</name>
    <name type="common">Darling's disease fungus</name>
    <name type="synonym">Histoplasma capsulatum</name>
    <dbReference type="NCBI Taxonomy" id="544712"/>
    <lineage>
        <taxon>Eukaryota</taxon>
        <taxon>Fungi</taxon>
        <taxon>Dikarya</taxon>
        <taxon>Ascomycota</taxon>
        <taxon>Pezizomycotina</taxon>
        <taxon>Eurotiomycetes</taxon>
        <taxon>Eurotiomycetidae</taxon>
        <taxon>Onygenales</taxon>
        <taxon>Ajellomycetaceae</taxon>
        <taxon>Histoplasma</taxon>
    </lineage>
</organism>
<dbReference type="EMBL" id="GG692439">
    <property type="protein sequence ID" value="EER36594.1"/>
    <property type="molecule type" value="Genomic_DNA"/>
</dbReference>
<dbReference type="AlphaFoldDB" id="C6HSR9"/>
<protein>
    <submittedName>
        <fullName evidence="1">Uncharacterized protein</fullName>
    </submittedName>
</protein>
<sequence>MYGVEAFNLALFKASLYIWTKCPSRLAWPEPMDAPDSWPHATDASNLKATWQYRLTRSSRKGGLGLTDLEMHASIALYPALLLTDRIPEWVDTRAFKEHSVITSVMPITSGDISNPKHVDGDYQFWQSRSPCPMAHSQMQNLITLLMLILTGWTVKFAVMEMG</sequence>
<reference evidence="2" key="1">
    <citation type="submission" date="2009-05" db="EMBL/GenBank/DDBJ databases">
        <title>The genome sequence of Ajellomyces capsulatus strain H143.</title>
        <authorList>
            <person name="Champion M."/>
            <person name="Cuomo C.A."/>
            <person name="Ma L.-J."/>
            <person name="Henn M.R."/>
            <person name="Sil A."/>
            <person name="Goldman B."/>
            <person name="Young S.K."/>
            <person name="Kodira C.D."/>
            <person name="Zeng Q."/>
            <person name="Koehrsen M."/>
            <person name="Alvarado L."/>
            <person name="Berlin A.M."/>
            <person name="Borenstein D."/>
            <person name="Chen Z."/>
            <person name="Engels R."/>
            <person name="Freedman E."/>
            <person name="Gellesch M."/>
            <person name="Goldberg J."/>
            <person name="Griggs A."/>
            <person name="Gujja S."/>
            <person name="Heiman D.I."/>
            <person name="Hepburn T.A."/>
            <person name="Howarth C."/>
            <person name="Jen D."/>
            <person name="Larson L."/>
            <person name="Lewis B."/>
            <person name="Mehta T."/>
            <person name="Park D."/>
            <person name="Pearson M."/>
            <person name="Roberts A."/>
            <person name="Saif S."/>
            <person name="Shea T.D."/>
            <person name="Shenoy N."/>
            <person name="Sisk P."/>
            <person name="Stolte C."/>
            <person name="Sykes S."/>
            <person name="Walk T."/>
            <person name="White J."/>
            <person name="Yandava C."/>
            <person name="Klein B."/>
            <person name="McEwen J.G."/>
            <person name="Puccia R."/>
            <person name="Goldman G.H."/>
            <person name="Felipe M.S."/>
            <person name="Nino-Vega G."/>
            <person name="San-Blas G."/>
            <person name="Taylor J.W."/>
            <person name="Mendoza L."/>
            <person name="Galagan J.E."/>
            <person name="Nusbaum C."/>
            <person name="Birren B.W."/>
        </authorList>
    </citation>
    <scope>NUCLEOTIDE SEQUENCE [LARGE SCALE GENOMIC DNA]</scope>
    <source>
        <strain evidence="2">H143</strain>
    </source>
</reference>
<dbReference type="Proteomes" id="UP000002624">
    <property type="component" value="Unassembled WGS sequence"/>
</dbReference>
<accession>C6HSR9</accession>